<evidence type="ECO:0000256" key="7">
    <source>
        <dbReference type="SAM" id="MobiDB-lite"/>
    </source>
</evidence>
<keyword evidence="4 6" id="KW-0315">Glutamine amidotransferase</keyword>
<evidence type="ECO:0000259" key="8">
    <source>
        <dbReference type="Pfam" id="PF00155"/>
    </source>
</evidence>
<feature type="region of interest" description="Disordered" evidence="7">
    <location>
        <begin position="424"/>
        <end position="443"/>
    </location>
</feature>
<dbReference type="CDD" id="cd05389">
    <property type="entry name" value="CobQ_N"/>
    <property type="match status" value="1"/>
</dbReference>
<dbReference type="InterPro" id="IPR011698">
    <property type="entry name" value="GATase_3"/>
</dbReference>
<evidence type="ECO:0000256" key="5">
    <source>
        <dbReference type="ARBA" id="ARBA00048531"/>
    </source>
</evidence>
<dbReference type="CDD" id="cd01750">
    <property type="entry name" value="GATase1_CobQ"/>
    <property type="match status" value="1"/>
</dbReference>
<protein>
    <recommendedName>
        <fullName evidence="6">Cobyric acid synthase</fullName>
    </recommendedName>
</protein>
<dbReference type="InterPro" id="IPR004839">
    <property type="entry name" value="Aminotransferase_I/II_large"/>
</dbReference>
<dbReference type="Proteomes" id="UP001597497">
    <property type="component" value="Unassembled WGS sequence"/>
</dbReference>
<comment type="similarity">
    <text evidence="6">Belongs to the CobB/CobQ family. CobQ subfamily.</text>
</comment>
<dbReference type="CDD" id="cd00609">
    <property type="entry name" value="AAT_like"/>
    <property type="match status" value="1"/>
</dbReference>
<dbReference type="InterPro" id="IPR004459">
    <property type="entry name" value="CobQ_synth"/>
</dbReference>
<feature type="compositionally biased region" description="Basic residues" evidence="7">
    <location>
        <begin position="376"/>
        <end position="387"/>
    </location>
</feature>
<feature type="domain" description="CobB/CobQ-like glutamine amidotransferase" evidence="10">
    <location>
        <begin position="737"/>
        <end position="932"/>
    </location>
</feature>
<dbReference type="PANTHER" id="PTHR21343:SF1">
    <property type="entry name" value="COBYRIC ACID SYNTHASE"/>
    <property type="match status" value="1"/>
</dbReference>
<dbReference type="InterPro" id="IPR029062">
    <property type="entry name" value="Class_I_gatase-like"/>
</dbReference>
<dbReference type="Gene3D" id="3.40.640.10">
    <property type="entry name" value="Type I PLP-dependent aspartate aminotransferase-like (Major domain)"/>
    <property type="match status" value="1"/>
</dbReference>
<evidence type="ECO:0000259" key="10">
    <source>
        <dbReference type="Pfam" id="PF07685"/>
    </source>
</evidence>
<dbReference type="InterPro" id="IPR005860">
    <property type="entry name" value="CobD"/>
</dbReference>
<evidence type="ECO:0000259" key="9">
    <source>
        <dbReference type="Pfam" id="PF01656"/>
    </source>
</evidence>
<dbReference type="Gene3D" id="3.40.50.300">
    <property type="entry name" value="P-loop containing nucleotide triphosphate hydrolases"/>
    <property type="match status" value="1"/>
</dbReference>
<feature type="domain" description="Aminotransferase class I/classII large" evidence="8">
    <location>
        <begin position="26"/>
        <end position="350"/>
    </location>
</feature>
<keyword evidence="3 6" id="KW-0169">Cobalamin biosynthesis</keyword>
<dbReference type="InterPro" id="IPR015421">
    <property type="entry name" value="PyrdxlP-dep_Trfase_major"/>
</dbReference>
<evidence type="ECO:0000256" key="1">
    <source>
        <dbReference type="ARBA" id="ARBA00003444"/>
    </source>
</evidence>
<dbReference type="Gene3D" id="3.40.50.880">
    <property type="match status" value="1"/>
</dbReference>
<dbReference type="NCBIfam" id="TIGR00313">
    <property type="entry name" value="cobQ"/>
    <property type="match status" value="1"/>
</dbReference>
<dbReference type="SUPFAM" id="SSF52540">
    <property type="entry name" value="P-loop containing nucleoside triphosphate hydrolases"/>
    <property type="match status" value="1"/>
</dbReference>
<dbReference type="InterPro" id="IPR015422">
    <property type="entry name" value="PyrdxlP-dep_Trfase_small"/>
</dbReference>
<keyword evidence="12" id="KW-1185">Reference proteome</keyword>
<gene>
    <name evidence="6" type="primary">cobQ</name>
    <name evidence="11" type="ORF">ACFSUC_01575</name>
</gene>
<comment type="pathway">
    <text evidence="2 6">Cofactor biosynthesis; adenosylcobalamin biosynthesis.</text>
</comment>
<dbReference type="InterPro" id="IPR004838">
    <property type="entry name" value="NHTrfase_class1_PyrdxlP-BS"/>
</dbReference>
<proteinExistence type="inferred from homology"/>
<organism evidence="11 12">
    <name type="scientific">Marinicrinis sediminis</name>
    <dbReference type="NCBI Taxonomy" id="1652465"/>
    <lineage>
        <taxon>Bacteria</taxon>
        <taxon>Bacillati</taxon>
        <taxon>Bacillota</taxon>
        <taxon>Bacilli</taxon>
        <taxon>Bacillales</taxon>
        <taxon>Paenibacillaceae</taxon>
    </lineage>
</organism>
<dbReference type="NCBIfam" id="TIGR01140">
    <property type="entry name" value="L_thr_O3P_dcar"/>
    <property type="match status" value="1"/>
</dbReference>
<dbReference type="Pfam" id="PF07685">
    <property type="entry name" value="GATase_3"/>
    <property type="match status" value="1"/>
</dbReference>
<evidence type="ECO:0000313" key="11">
    <source>
        <dbReference type="EMBL" id="MFD2670294.1"/>
    </source>
</evidence>
<dbReference type="InterPro" id="IPR015424">
    <property type="entry name" value="PyrdxlP-dep_Trfase"/>
</dbReference>
<dbReference type="SUPFAM" id="SSF52317">
    <property type="entry name" value="Class I glutamine amidotransferase-like"/>
    <property type="match status" value="1"/>
</dbReference>
<evidence type="ECO:0000256" key="6">
    <source>
        <dbReference type="HAMAP-Rule" id="MF_00028"/>
    </source>
</evidence>
<reference evidence="12" key="1">
    <citation type="journal article" date="2019" name="Int. J. Syst. Evol. Microbiol.">
        <title>The Global Catalogue of Microorganisms (GCM) 10K type strain sequencing project: providing services to taxonomists for standard genome sequencing and annotation.</title>
        <authorList>
            <consortium name="The Broad Institute Genomics Platform"/>
            <consortium name="The Broad Institute Genome Sequencing Center for Infectious Disease"/>
            <person name="Wu L."/>
            <person name="Ma J."/>
        </authorList>
    </citation>
    <scope>NUCLEOTIDE SEQUENCE [LARGE SCALE GENOMIC DNA]</scope>
    <source>
        <strain evidence="12">KCTC 33676</strain>
    </source>
</reference>
<evidence type="ECO:0000256" key="4">
    <source>
        <dbReference type="ARBA" id="ARBA00022962"/>
    </source>
</evidence>
<dbReference type="InterPro" id="IPR027417">
    <property type="entry name" value="P-loop_NTPase"/>
</dbReference>
<comment type="function">
    <text evidence="6">Catalyzes amidations at positions B, D, E, and G on adenosylcobyrinic A,C-diamide. NH(2) groups are provided by glutamine, and one molecule of ATP is hydrogenolyzed for each amidation.</text>
</comment>
<dbReference type="InterPro" id="IPR047045">
    <property type="entry name" value="CobQ_N"/>
</dbReference>
<dbReference type="Pfam" id="PF00155">
    <property type="entry name" value="Aminotran_1_2"/>
    <property type="match status" value="1"/>
</dbReference>
<dbReference type="InterPro" id="IPR033949">
    <property type="entry name" value="CobQ_GATase1"/>
</dbReference>
<dbReference type="Pfam" id="PF01656">
    <property type="entry name" value="CbiA"/>
    <property type="match status" value="1"/>
</dbReference>
<dbReference type="RefSeq" id="WP_379927631.1">
    <property type="nucleotide sequence ID" value="NZ_JBHUMM010000001.1"/>
</dbReference>
<dbReference type="PROSITE" id="PS00105">
    <property type="entry name" value="AA_TRANSFER_CLASS_1"/>
    <property type="match status" value="1"/>
</dbReference>
<feature type="active site" description="Nucleophile" evidence="6">
    <location>
        <position position="816"/>
    </location>
</feature>
<dbReference type="HAMAP" id="MF_00028">
    <property type="entry name" value="CobQ"/>
    <property type="match status" value="1"/>
</dbReference>
<feature type="active site" evidence="6">
    <location>
        <position position="925"/>
    </location>
</feature>
<dbReference type="InterPro" id="IPR002586">
    <property type="entry name" value="CobQ/CobB/MinD/ParA_Nub-bd_dom"/>
</dbReference>
<dbReference type="PANTHER" id="PTHR21343">
    <property type="entry name" value="DETHIOBIOTIN SYNTHETASE"/>
    <property type="match status" value="1"/>
</dbReference>
<evidence type="ECO:0000256" key="2">
    <source>
        <dbReference type="ARBA" id="ARBA00004953"/>
    </source>
</evidence>
<comment type="caution">
    <text evidence="11">The sequence shown here is derived from an EMBL/GenBank/DDBJ whole genome shotgun (WGS) entry which is preliminary data.</text>
</comment>
<feature type="domain" description="CobQ/CobB/MinD/ParA nucleotide binding" evidence="9">
    <location>
        <begin position="476"/>
        <end position="709"/>
    </location>
</feature>
<dbReference type="NCBIfam" id="NF001989">
    <property type="entry name" value="PRK00784.1"/>
    <property type="match status" value="1"/>
</dbReference>
<dbReference type="EMBL" id="JBHUMM010000001">
    <property type="protein sequence ID" value="MFD2670294.1"/>
    <property type="molecule type" value="Genomic_DNA"/>
</dbReference>
<evidence type="ECO:0000256" key="3">
    <source>
        <dbReference type="ARBA" id="ARBA00022573"/>
    </source>
</evidence>
<name>A0ABW5R6B1_9BACL</name>
<dbReference type="Gene3D" id="3.90.1150.10">
    <property type="entry name" value="Aspartate Aminotransferase, domain 1"/>
    <property type="match status" value="1"/>
</dbReference>
<dbReference type="PROSITE" id="PS51274">
    <property type="entry name" value="GATASE_COBBQ"/>
    <property type="match status" value="1"/>
</dbReference>
<evidence type="ECO:0000313" key="12">
    <source>
        <dbReference type="Proteomes" id="UP001597497"/>
    </source>
</evidence>
<comment type="function">
    <text evidence="1">Decarboxylates L-threonine-O-3-phosphate to yield (R)-1-amino-2-propanol O-2-phosphate, the precursor for the linkage between the nucleotide loop and the corrin ring in cobalamin.</text>
</comment>
<sequence length="987" mass="110188">MKLEKYGHGGDWHSAEEAFGQPEHGWLDFSANMNPFGPPDSVQHTIREEWEALTRYPDPAVRRLRTKLAQQHRIPAESILIGNGAAELIDLIVRVLSPQETVIASPSFSEYEEAIHKIKGNIRRIPLREDQSFELDNSEWLEAASESNWLFLGHPNNPTGRLIPQQVLHALMQRGSGLILDEAFIDFVPRADQVSMLEQAAYSEKLVVIRSMTKFYAIPGIRLGFLVAHPHLIRQLRKLQTSWSVNHLAQCIGATVLDEFEYATRTWDWLQHERPWLQTQLSQLGLKVFPSDVNFLLIKLPAGYAVKDVQEELGKQGILIRDASLFVGLDGSFFRIAIRHRADNAKLLAALDAYLNTSSSGKRAQATAAQEQICQPHKKVSQSHKKTSQSYKPNYQAYKEAVHTNEAISQGLLKGNEALRAGSCAKPQQSGISDEQGEQSREELVPLTVSADSAAQSLPTEQAAAGQSASNQGATIMLQGTASDVGKSLLTAAFCRIFKQDGLRPAPFKSQNMSLNSAITIDGKEIGRAQAMQADACGIPATTDMNPILLKPKKDMTAQVVIHGKPYADMTASDYRTHYLPYAEKTVKTSLQRLREAHDVVVIEGAGSPAEVNLKARDIVNMRLAAWADAPVWLVADIDRGGVFASVVGTLDILEPAERDRVCGVIINKFRGDVALLEPGITWLEDRIGKPVLGVIPFIEGLALEDEDGASLDRKLRNKETVSISHEAAQTEPKQLEIAVIRLPRLSNFTDIDPLEMEEDVQIRYVSSVHEWGQPDAVILPGSKNTMDDLQFLTDSGLTSRLIEHVQQGGRLVGICAGYQMMGQTLLDPLGTESDRTEMQGLGLFAMETTFTPDKRTEQIIGKAEFAEGRFPVEGYEIHMGRSRFLEPVRQPFCIRRQAEPDQKEAYHADGAMTENGRVWGTYIHGIFHNDDLRRQWLNMLRQEKGLNVHQHSSSYRQRREASFDRLAEQVRKHVDLKRLYESMHLQ</sequence>
<accession>A0ABW5R6B1</accession>
<comment type="catalytic activity">
    <reaction evidence="5">
        <text>O-phospho-L-threonine + H(+) = (R)-1-aminopropan-2-yl phosphate + CO2</text>
        <dbReference type="Rhea" id="RHEA:11492"/>
        <dbReference type="ChEBI" id="CHEBI:15378"/>
        <dbReference type="ChEBI" id="CHEBI:16526"/>
        <dbReference type="ChEBI" id="CHEBI:58563"/>
        <dbReference type="ChEBI" id="CHEBI:58675"/>
        <dbReference type="EC" id="4.1.1.81"/>
    </reaction>
</comment>
<feature type="region of interest" description="Disordered" evidence="7">
    <location>
        <begin position="366"/>
        <end position="390"/>
    </location>
</feature>
<dbReference type="SUPFAM" id="SSF53383">
    <property type="entry name" value="PLP-dependent transferases"/>
    <property type="match status" value="1"/>
</dbReference>